<organism evidence="1 2">
    <name type="scientific">Sphingobium lactosutens DS20</name>
    <dbReference type="NCBI Taxonomy" id="1331060"/>
    <lineage>
        <taxon>Bacteria</taxon>
        <taxon>Pseudomonadati</taxon>
        <taxon>Pseudomonadota</taxon>
        <taxon>Alphaproteobacteria</taxon>
        <taxon>Sphingomonadales</taxon>
        <taxon>Sphingomonadaceae</taxon>
        <taxon>Sphingobium</taxon>
    </lineage>
</organism>
<accession>T0IUE6</accession>
<dbReference type="Proteomes" id="UP000015531">
    <property type="component" value="Unassembled WGS sequence"/>
</dbReference>
<keyword evidence="2" id="KW-1185">Reference proteome</keyword>
<gene>
    <name evidence="1" type="ORF">RLDS_11150</name>
</gene>
<comment type="caution">
    <text evidence="1">The sequence shown here is derived from an EMBL/GenBank/DDBJ whole genome shotgun (WGS) entry which is preliminary data.</text>
</comment>
<evidence type="ECO:0000313" key="1">
    <source>
        <dbReference type="EMBL" id="EQB15465.1"/>
    </source>
</evidence>
<name>T0IUE6_9SPHN</name>
<reference evidence="1 2" key="1">
    <citation type="journal article" date="2013" name="Genome Announc.">
        <title>Draft Genome Sequence of Sphingobium lactosutens Strain DS20T, Isolated from a Hexachlorocyclohexane Dumpsite.</title>
        <authorList>
            <person name="Kumar R."/>
            <person name="Dwivedi V."/>
            <person name="Negi V."/>
            <person name="Khurana J.P."/>
            <person name="Lal R."/>
        </authorList>
    </citation>
    <scope>NUCLEOTIDE SEQUENCE [LARGE SCALE GENOMIC DNA]</scope>
    <source>
        <strain evidence="1 2">DS20</strain>
    </source>
</reference>
<dbReference type="AlphaFoldDB" id="T0IUE6"/>
<proteinExistence type="predicted"/>
<sequence length="83" mass="9094">MGVGLGKRCLDMQHHAVEVRHHIVMGDAQDFEAERAAIVITPFVMTDGLIMTGPINFYDEAQFSAEKVSKIGADRHLAAELVS</sequence>
<protein>
    <submittedName>
        <fullName evidence="1">Uncharacterized protein</fullName>
    </submittedName>
</protein>
<dbReference type="EMBL" id="ATDP01000087">
    <property type="protein sequence ID" value="EQB15465.1"/>
    <property type="molecule type" value="Genomic_DNA"/>
</dbReference>
<evidence type="ECO:0000313" key="2">
    <source>
        <dbReference type="Proteomes" id="UP000015531"/>
    </source>
</evidence>